<accession>A0A8J6TUY4</accession>
<sequence length="389" mass="42424">MEYFIDVAYDSLFHFGEELCGDNVEFIREDDYCILVLADGLGSGVKANILSTLTSKIISTMLKEGATLDEAIETIAKTLPVCHDRGIAYSTFTIVRVDKNGHTYMAEFDNPNALHYRDGKLMEIKRETRVIDGKQVLISNFEAQVGDLIIAFSDGVVHAGVGRLLDLGWQYDNAVSFITDSVAKDTSPIALTKNILGAVNTLYMQEPGDDSTVCTMLVKESRPATIMVGPPVDKEKDREVVDRLMSCKGLKVVCGGTTSQIVSKVTGKEVSVSIDYENPAVPPIAHIQGIDLVTEGVLTLGKALEILRKATANDGSFEPFNLKKTDGATRLAKLFLEDSTQVDFLVGRALNPAHQNPGMPISLGLKLNLIKELAAEIEKTGKRVTLSYY</sequence>
<comment type="caution">
    <text evidence="3">The sequence shown here is derived from an EMBL/GenBank/DDBJ whole genome shotgun (WGS) entry which is preliminary data.</text>
</comment>
<evidence type="ECO:0000256" key="1">
    <source>
        <dbReference type="ARBA" id="ARBA00022801"/>
    </source>
</evidence>
<dbReference type="InterPro" id="IPR001932">
    <property type="entry name" value="PPM-type_phosphatase-like_dom"/>
</dbReference>
<proteinExistence type="predicted"/>
<dbReference type="InterPro" id="IPR052016">
    <property type="entry name" value="Bact_Sigma-Reg"/>
</dbReference>
<dbReference type="OrthoDB" id="1090916at2"/>
<evidence type="ECO:0000259" key="2">
    <source>
        <dbReference type="Pfam" id="PF07228"/>
    </source>
</evidence>
<feature type="domain" description="PPM-type phosphatase" evidence="2">
    <location>
        <begin position="30"/>
        <end position="216"/>
    </location>
</feature>
<evidence type="ECO:0000313" key="3">
    <source>
        <dbReference type="EMBL" id="MBC8611008.1"/>
    </source>
</evidence>
<keyword evidence="4" id="KW-1185">Reference proteome</keyword>
<dbReference type="InterPro" id="IPR036457">
    <property type="entry name" value="PPM-type-like_dom_sf"/>
</dbReference>
<dbReference type="EMBL" id="JACRTL010000003">
    <property type="protein sequence ID" value="MBC8611008.1"/>
    <property type="molecule type" value="Genomic_DNA"/>
</dbReference>
<dbReference type="AlphaFoldDB" id="A0A8J6TUY4"/>
<dbReference type="Proteomes" id="UP000632659">
    <property type="component" value="Unassembled WGS sequence"/>
</dbReference>
<dbReference type="PANTHER" id="PTHR43156">
    <property type="entry name" value="STAGE II SPORULATION PROTEIN E-RELATED"/>
    <property type="match status" value="1"/>
</dbReference>
<name>A0A8J6TUY4_9FIRM</name>
<protein>
    <submittedName>
        <fullName evidence="3">SpoIIE family protein phosphatase</fullName>
    </submittedName>
</protein>
<dbReference type="GO" id="GO:0016791">
    <property type="term" value="F:phosphatase activity"/>
    <property type="evidence" value="ECO:0007669"/>
    <property type="project" value="TreeGrafter"/>
</dbReference>
<evidence type="ECO:0000313" key="4">
    <source>
        <dbReference type="Proteomes" id="UP000632659"/>
    </source>
</evidence>
<dbReference type="RefSeq" id="WP_093989045.1">
    <property type="nucleotide sequence ID" value="NZ_FYDD01000004.1"/>
</dbReference>
<organism evidence="3 4">
    <name type="scientific">Massiliimalia timonensis</name>
    <dbReference type="NCBI Taxonomy" id="1987501"/>
    <lineage>
        <taxon>Bacteria</taxon>
        <taxon>Bacillati</taxon>
        <taxon>Bacillota</taxon>
        <taxon>Clostridia</taxon>
        <taxon>Eubacteriales</taxon>
        <taxon>Oscillospiraceae</taxon>
        <taxon>Massiliimalia</taxon>
    </lineage>
</organism>
<reference evidence="3" key="1">
    <citation type="submission" date="2020-08" db="EMBL/GenBank/DDBJ databases">
        <title>Genome public.</title>
        <authorList>
            <person name="Liu C."/>
            <person name="Sun Q."/>
        </authorList>
    </citation>
    <scope>NUCLEOTIDE SEQUENCE</scope>
    <source>
        <strain evidence="3">NSJ-15</strain>
    </source>
</reference>
<dbReference type="SUPFAM" id="SSF81606">
    <property type="entry name" value="PP2C-like"/>
    <property type="match status" value="1"/>
</dbReference>
<dbReference type="PANTHER" id="PTHR43156:SF2">
    <property type="entry name" value="STAGE II SPORULATION PROTEIN E"/>
    <property type="match status" value="1"/>
</dbReference>
<dbReference type="Gene3D" id="3.60.40.10">
    <property type="entry name" value="PPM-type phosphatase domain"/>
    <property type="match status" value="1"/>
</dbReference>
<gene>
    <name evidence="3" type="ORF">H8702_07715</name>
</gene>
<dbReference type="Pfam" id="PF07228">
    <property type="entry name" value="SpoIIE"/>
    <property type="match status" value="1"/>
</dbReference>
<keyword evidence="1" id="KW-0378">Hydrolase</keyword>